<dbReference type="EMBL" id="BARU01045012">
    <property type="protein sequence ID" value="GAH83666.1"/>
    <property type="molecule type" value="Genomic_DNA"/>
</dbReference>
<name>X1IMK4_9ZZZZ</name>
<dbReference type="InterPro" id="IPR032466">
    <property type="entry name" value="Metal_Hydrolase"/>
</dbReference>
<evidence type="ECO:0008006" key="2">
    <source>
        <dbReference type="Google" id="ProtNLM"/>
    </source>
</evidence>
<dbReference type="Gene3D" id="3.20.20.140">
    <property type="entry name" value="Metal-dependent hydrolases"/>
    <property type="match status" value="1"/>
</dbReference>
<proteinExistence type="predicted"/>
<dbReference type="SUPFAM" id="SSF51556">
    <property type="entry name" value="Metallo-dependent hydrolases"/>
    <property type="match status" value="1"/>
</dbReference>
<protein>
    <recommendedName>
        <fullName evidence="2">Amidohydrolase-related domain-containing protein</fullName>
    </recommendedName>
</protein>
<feature type="non-terminal residue" evidence="1">
    <location>
        <position position="108"/>
    </location>
</feature>
<sequence>MYISLIRFFWPKGCSECDEKEAKGENCECNKAKVKLLYKTCVERNIPITTHCSNGGFKAASNPQELTDPGNNWAKVLKKYPDLKINFAHFGSGDNSWQQTIIKHILKP</sequence>
<reference evidence="1" key="1">
    <citation type="journal article" date="2014" name="Front. Microbiol.">
        <title>High frequency of phylogenetically diverse reductive dehalogenase-homologous genes in deep subseafloor sedimentary metagenomes.</title>
        <authorList>
            <person name="Kawai M."/>
            <person name="Futagami T."/>
            <person name="Toyoda A."/>
            <person name="Takaki Y."/>
            <person name="Nishi S."/>
            <person name="Hori S."/>
            <person name="Arai W."/>
            <person name="Tsubouchi T."/>
            <person name="Morono Y."/>
            <person name="Uchiyama I."/>
            <person name="Ito T."/>
            <person name="Fujiyama A."/>
            <person name="Inagaki F."/>
            <person name="Takami H."/>
        </authorList>
    </citation>
    <scope>NUCLEOTIDE SEQUENCE</scope>
    <source>
        <strain evidence="1">Expedition CK06-06</strain>
    </source>
</reference>
<organism evidence="1">
    <name type="scientific">marine sediment metagenome</name>
    <dbReference type="NCBI Taxonomy" id="412755"/>
    <lineage>
        <taxon>unclassified sequences</taxon>
        <taxon>metagenomes</taxon>
        <taxon>ecological metagenomes</taxon>
    </lineage>
</organism>
<evidence type="ECO:0000313" key="1">
    <source>
        <dbReference type="EMBL" id="GAH83666.1"/>
    </source>
</evidence>
<comment type="caution">
    <text evidence="1">The sequence shown here is derived from an EMBL/GenBank/DDBJ whole genome shotgun (WGS) entry which is preliminary data.</text>
</comment>
<accession>X1IMK4</accession>
<gene>
    <name evidence="1" type="ORF">S03H2_68459</name>
</gene>
<dbReference type="AlphaFoldDB" id="X1IMK4"/>